<comment type="pathway">
    <text evidence="1 8">Lipid metabolism; fatty acid biosynthesis.</text>
</comment>
<dbReference type="PANTHER" id="PTHR45266:SF3">
    <property type="entry name" value="OXALOACETATE DECARBOXYLASE ALPHA CHAIN"/>
    <property type="match status" value="1"/>
</dbReference>
<evidence type="ECO:0000256" key="1">
    <source>
        <dbReference type="ARBA" id="ARBA00005194"/>
    </source>
</evidence>
<dbReference type="NCBIfam" id="TIGR00531">
    <property type="entry name" value="BCCP"/>
    <property type="match status" value="1"/>
</dbReference>
<proteinExistence type="predicted"/>
<evidence type="ECO:0000256" key="4">
    <source>
        <dbReference type="ARBA" id="ARBA00022832"/>
    </source>
</evidence>
<protein>
    <recommendedName>
        <fullName evidence="2 8">Biotin carboxyl carrier protein of acetyl-CoA carboxylase</fullName>
    </recommendedName>
</protein>
<evidence type="ECO:0000256" key="7">
    <source>
        <dbReference type="ARBA" id="ARBA00023267"/>
    </source>
</evidence>
<dbReference type="GO" id="GO:0006633">
    <property type="term" value="P:fatty acid biosynthetic process"/>
    <property type="evidence" value="ECO:0007669"/>
    <property type="project" value="UniProtKB-UniPathway"/>
</dbReference>
<dbReference type="PANTHER" id="PTHR45266">
    <property type="entry name" value="OXALOACETATE DECARBOXYLASE ALPHA CHAIN"/>
    <property type="match status" value="1"/>
</dbReference>
<reference evidence="11 12" key="1">
    <citation type="submission" date="2016-11" db="EMBL/GenBank/DDBJ databases">
        <title>Draft Genome Sequences of Nine Cyanobacterial Strains from Diverse Habitats.</title>
        <authorList>
            <person name="Zhu T."/>
            <person name="Hou S."/>
            <person name="Lu X."/>
            <person name="Hess W.R."/>
        </authorList>
    </citation>
    <scope>NUCLEOTIDE SEQUENCE [LARGE SCALE GENOMIC DNA]</scope>
    <source>
        <strain evidence="11 12">NIES-30</strain>
    </source>
</reference>
<organism evidence="11 12">
    <name type="scientific">Phormidium tenue NIES-30</name>
    <dbReference type="NCBI Taxonomy" id="549789"/>
    <lineage>
        <taxon>Bacteria</taxon>
        <taxon>Bacillati</taxon>
        <taxon>Cyanobacteriota</taxon>
        <taxon>Cyanophyceae</taxon>
        <taxon>Oscillatoriophycideae</taxon>
        <taxon>Oscillatoriales</taxon>
        <taxon>Oscillatoriaceae</taxon>
        <taxon>Phormidium</taxon>
    </lineage>
</organism>
<dbReference type="Gene3D" id="2.40.50.100">
    <property type="match status" value="1"/>
</dbReference>
<sequence>MELSVTDLRELVTALSQSDIVELTLKSSDFELTLRKPGAMVSVVAPAPVTPRSLEDTAPNNPPMAEPVAASPPAPPATPPGKGSDLLSINSPMVGTFYRSPAPEEPAFVGVGDRITSGQTVCIIEAMKLMNELEAEISGEIVEILVENAQPVEFGQTLMLVRPV</sequence>
<dbReference type="InterPro" id="IPR050709">
    <property type="entry name" value="Biotin_Carboxyl_Carrier/Decarb"/>
</dbReference>
<dbReference type="OrthoDB" id="9811735at2"/>
<evidence type="ECO:0000256" key="9">
    <source>
        <dbReference type="SAM" id="MobiDB-lite"/>
    </source>
</evidence>
<dbReference type="InterPro" id="IPR000089">
    <property type="entry name" value="Biotin_lipoyl"/>
</dbReference>
<evidence type="ECO:0000313" key="12">
    <source>
        <dbReference type="Proteomes" id="UP000185557"/>
    </source>
</evidence>
<evidence type="ECO:0000256" key="6">
    <source>
        <dbReference type="ARBA" id="ARBA00023160"/>
    </source>
</evidence>
<keyword evidence="5 8" id="KW-0443">Lipid metabolism</keyword>
<keyword evidence="12" id="KW-1185">Reference proteome</keyword>
<name>A0A1U7J688_9CYAN</name>
<evidence type="ECO:0000256" key="3">
    <source>
        <dbReference type="ARBA" id="ARBA00022516"/>
    </source>
</evidence>
<feature type="region of interest" description="Disordered" evidence="9">
    <location>
        <begin position="50"/>
        <end position="86"/>
    </location>
</feature>
<keyword evidence="6 8" id="KW-0275">Fatty acid biosynthesis</keyword>
<keyword evidence="7 8" id="KW-0092">Biotin</keyword>
<feature type="compositionally biased region" description="Pro residues" evidence="9">
    <location>
        <begin position="60"/>
        <end position="79"/>
    </location>
</feature>
<evidence type="ECO:0000256" key="8">
    <source>
        <dbReference type="RuleBase" id="RU364072"/>
    </source>
</evidence>
<dbReference type="STRING" id="549789.NIES30_10480"/>
<dbReference type="GO" id="GO:0003989">
    <property type="term" value="F:acetyl-CoA carboxylase activity"/>
    <property type="evidence" value="ECO:0007669"/>
    <property type="project" value="InterPro"/>
</dbReference>
<keyword evidence="4 8" id="KW-0276">Fatty acid metabolism</keyword>
<evidence type="ECO:0000256" key="2">
    <source>
        <dbReference type="ARBA" id="ARBA00017562"/>
    </source>
</evidence>
<dbReference type="RefSeq" id="WP_073608365.1">
    <property type="nucleotide sequence ID" value="NZ_MRCG01000006.1"/>
</dbReference>
<dbReference type="Pfam" id="PF00364">
    <property type="entry name" value="Biotin_lipoyl"/>
    <property type="match status" value="1"/>
</dbReference>
<dbReference type="SUPFAM" id="SSF51230">
    <property type="entry name" value="Single hybrid motif"/>
    <property type="match status" value="1"/>
</dbReference>
<dbReference type="PRINTS" id="PR01071">
    <property type="entry name" value="ACOABIOTINCC"/>
</dbReference>
<accession>A0A1U7J688</accession>
<evidence type="ECO:0000259" key="10">
    <source>
        <dbReference type="PROSITE" id="PS50968"/>
    </source>
</evidence>
<evidence type="ECO:0000313" key="11">
    <source>
        <dbReference type="EMBL" id="OKH48438.1"/>
    </source>
</evidence>
<comment type="caution">
    <text evidence="11">The sequence shown here is derived from an EMBL/GenBank/DDBJ whole genome shotgun (WGS) entry which is preliminary data.</text>
</comment>
<feature type="domain" description="Lipoyl-binding" evidence="10">
    <location>
        <begin position="86"/>
        <end position="162"/>
    </location>
</feature>
<gene>
    <name evidence="11" type="ORF">NIES30_10480</name>
</gene>
<dbReference type="AlphaFoldDB" id="A0A1U7J688"/>
<dbReference type="PROSITE" id="PS00188">
    <property type="entry name" value="BIOTIN"/>
    <property type="match status" value="1"/>
</dbReference>
<evidence type="ECO:0000256" key="5">
    <source>
        <dbReference type="ARBA" id="ARBA00023098"/>
    </source>
</evidence>
<dbReference type="EMBL" id="MRCG01000006">
    <property type="protein sequence ID" value="OKH48438.1"/>
    <property type="molecule type" value="Genomic_DNA"/>
</dbReference>
<dbReference type="GO" id="GO:0009317">
    <property type="term" value="C:acetyl-CoA carboxylase complex"/>
    <property type="evidence" value="ECO:0007669"/>
    <property type="project" value="InterPro"/>
</dbReference>
<dbReference type="UniPathway" id="UPA00094"/>
<dbReference type="InterPro" id="IPR001882">
    <property type="entry name" value="Biotin_BS"/>
</dbReference>
<dbReference type="CDD" id="cd06850">
    <property type="entry name" value="biotinyl_domain"/>
    <property type="match status" value="1"/>
</dbReference>
<dbReference type="Proteomes" id="UP000185557">
    <property type="component" value="Unassembled WGS sequence"/>
</dbReference>
<keyword evidence="3 8" id="KW-0444">Lipid biosynthesis</keyword>
<dbReference type="InterPro" id="IPR001249">
    <property type="entry name" value="AcCoA_biotinCC"/>
</dbReference>
<dbReference type="InterPro" id="IPR011053">
    <property type="entry name" value="Single_hybrid_motif"/>
</dbReference>
<comment type="function">
    <text evidence="8">This protein is a component of the acetyl coenzyme A carboxylase complex; first, biotin carboxylase catalyzes the carboxylation of the carrier protein and then the transcarboxylase transfers the carboxyl group to form malonyl-CoA.</text>
</comment>
<dbReference type="PROSITE" id="PS50968">
    <property type="entry name" value="BIOTINYL_LIPOYL"/>
    <property type="match status" value="1"/>
</dbReference>